<feature type="transmembrane region" description="Helical" evidence="8">
    <location>
        <begin position="32"/>
        <end position="51"/>
    </location>
</feature>
<accession>A0A3R9YKP4</accession>
<dbReference type="Proteomes" id="UP000274661">
    <property type="component" value="Unassembled WGS sequence"/>
</dbReference>
<comment type="caution">
    <text evidence="10">The sequence shown here is derived from an EMBL/GenBank/DDBJ whole genome shotgun (WGS) entry which is preliminary data.</text>
</comment>
<comment type="subcellular location">
    <subcellularLocation>
        <location evidence="1">Membrane</location>
        <topology evidence="1">Multi-pass membrane protein</topology>
    </subcellularLocation>
</comment>
<evidence type="ECO:0000256" key="6">
    <source>
        <dbReference type="ARBA" id="ARBA00023136"/>
    </source>
</evidence>
<sequence>MYGVEVQMNRWSAPQRAAPFARVAKRPLRLRLYALLMALDCACILASFAIAGGVRFGSVFVDGWAGVTASVTALFLLSAVSTGAYSLDVLRHPSRGVARAVGSVLLAFAMLFLLFFFLKVDQRLSRIMTGTSLLLATGAVTIVRQLVGDALRRRHHGQFTTEILLSDRSGIRERDGFLVVDAATERLTPTPSDAAAQIHFAEMLQGADRVVVACPADTAPQWSQMLKCTGIQGEVLSSDFDHLAPLGVSKVDGHTTLVVSSGPLNARQRLAKRALDLAISLPLLLFIAPVLLGIALAIKLESRGPVLFKQPRVGQGNTMFNILKFRSMRNERTDIHGNRSASRDDDRVTRVGRILRRTSLDELPQLLNVVLGSMSIVGPRPHALGSLAGDRLFWHVDERYWQRHAIKPGITGLAQVRGFRGATHTREHLTSRLQADLEYLSGWSIWRDISILVRTLRVVVHSEAY</sequence>
<dbReference type="OrthoDB" id="9808602at2"/>
<name>A0A3R9YKP4_9SPHN</name>
<evidence type="ECO:0000256" key="7">
    <source>
        <dbReference type="ARBA" id="ARBA00023169"/>
    </source>
</evidence>
<keyword evidence="3 10" id="KW-0808">Transferase</keyword>
<gene>
    <name evidence="10" type="ORF">HMF7854_15115</name>
</gene>
<keyword evidence="7" id="KW-0270">Exopolysaccharide synthesis</keyword>
<dbReference type="EMBL" id="RWJF01000001">
    <property type="protein sequence ID" value="RST32022.1"/>
    <property type="molecule type" value="Genomic_DNA"/>
</dbReference>
<dbReference type="InterPro" id="IPR003362">
    <property type="entry name" value="Bact_transf"/>
</dbReference>
<proteinExistence type="inferred from homology"/>
<keyword evidence="5 8" id="KW-1133">Transmembrane helix</keyword>
<dbReference type="GO" id="GO:0016020">
    <property type="term" value="C:membrane"/>
    <property type="evidence" value="ECO:0007669"/>
    <property type="project" value="UniProtKB-SubCell"/>
</dbReference>
<dbReference type="InterPro" id="IPR017475">
    <property type="entry name" value="EPS_sugar_tfrase"/>
</dbReference>
<evidence type="ECO:0000313" key="10">
    <source>
        <dbReference type="EMBL" id="RST32022.1"/>
    </source>
</evidence>
<dbReference type="PANTHER" id="PTHR30576:SF0">
    <property type="entry name" value="UNDECAPRENYL-PHOSPHATE N-ACETYLGALACTOSAMINYL 1-PHOSPHATE TRANSFERASE-RELATED"/>
    <property type="match status" value="1"/>
</dbReference>
<evidence type="ECO:0000259" key="9">
    <source>
        <dbReference type="Pfam" id="PF02397"/>
    </source>
</evidence>
<dbReference type="PANTHER" id="PTHR30576">
    <property type="entry name" value="COLANIC BIOSYNTHESIS UDP-GLUCOSE LIPID CARRIER TRANSFERASE"/>
    <property type="match status" value="1"/>
</dbReference>
<dbReference type="AlphaFoldDB" id="A0A3R9YKP4"/>
<feature type="transmembrane region" description="Helical" evidence="8">
    <location>
        <begin position="277"/>
        <end position="298"/>
    </location>
</feature>
<protein>
    <submittedName>
        <fullName evidence="10">Exopolysaccharide biosynthesis polyprenyl glycosylphosphotransferase</fullName>
    </submittedName>
</protein>
<dbReference type="GO" id="GO:0000271">
    <property type="term" value="P:polysaccharide biosynthetic process"/>
    <property type="evidence" value="ECO:0007669"/>
    <property type="project" value="UniProtKB-KW"/>
</dbReference>
<keyword evidence="11" id="KW-1185">Reference proteome</keyword>
<dbReference type="GO" id="GO:0016780">
    <property type="term" value="F:phosphotransferase activity, for other substituted phosphate groups"/>
    <property type="evidence" value="ECO:0007669"/>
    <property type="project" value="TreeGrafter"/>
</dbReference>
<evidence type="ECO:0000256" key="3">
    <source>
        <dbReference type="ARBA" id="ARBA00022679"/>
    </source>
</evidence>
<dbReference type="Pfam" id="PF02397">
    <property type="entry name" value="Bac_transf"/>
    <property type="match status" value="1"/>
</dbReference>
<evidence type="ECO:0000256" key="1">
    <source>
        <dbReference type="ARBA" id="ARBA00004141"/>
    </source>
</evidence>
<evidence type="ECO:0000256" key="5">
    <source>
        <dbReference type="ARBA" id="ARBA00022989"/>
    </source>
</evidence>
<dbReference type="NCBIfam" id="TIGR03025">
    <property type="entry name" value="EPS_sugtrans"/>
    <property type="match status" value="1"/>
</dbReference>
<evidence type="ECO:0000256" key="8">
    <source>
        <dbReference type="SAM" id="Phobius"/>
    </source>
</evidence>
<feature type="transmembrane region" description="Helical" evidence="8">
    <location>
        <begin position="63"/>
        <end position="85"/>
    </location>
</feature>
<evidence type="ECO:0000313" key="11">
    <source>
        <dbReference type="Proteomes" id="UP000274661"/>
    </source>
</evidence>
<organism evidence="10 11">
    <name type="scientific">Sphingomonas ginkgonis</name>
    <dbReference type="NCBI Taxonomy" id="2315330"/>
    <lineage>
        <taxon>Bacteria</taxon>
        <taxon>Pseudomonadati</taxon>
        <taxon>Pseudomonadota</taxon>
        <taxon>Alphaproteobacteria</taxon>
        <taxon>Sphingomonadales</taxon>
        <taxon>Sphingomonadaceae</taxon>
        <taxon>Sphingomonas</taxon>
    </lineage>
</organism>
<evidence type="ECO:0000256" key="4">
    <source>
        <dbReference type="ARBA" id="ARBA00022692"/>
    </source>
</evidence>
<keyword evidence="6 8" id="KW-0472">Membrane</keyword>
<keyword evidence="4 8" id="KW-0812">Transmembrane</keyword>
<feature type="transmembrane region" description="Helical" evidence="8">
    <location>
        <begin position="124"/>
        <end position="147"/>
    </location>
</feature>
<comment type="similarity">
    <text evidence="2">Belongs to the bacterial sugar transferase family.</text>
</comment>
<feature type="transmembrane region" description="Helical" evidence="8">
    <location>
        <begin position="97"/>
        <end position="118"/>
    </location>
</feature>
<reference evidence="10 11" key="1">
    <citation type="submission" date="2018-12" db="EMBL/GenBank/DDBJ databases">
        <title>Sphingomonas sp. HMF7854 Genome sequencing and assembly.</title>
        <authorList>
            <person name="Cha I."/>
            <person name="Kang H."/>
            <person name="Kim H."/>
            <person name="Kang J."/>
            <person name="Joh K."/>
        </authorList>
    </citation>
    <scope>NUCLEOTIDE SEQUENCE [LARGE SCALE GENOMIC DNA]</scope>
    <source>
        <strain evidence="10 11">HMF7854</strain>
    </source>
</reference>
<evidence type="ECO:0000256" key="2">
    <source>
        <dbReference type="ARBA" id="ARBA00006464"/>
    </source>
</evidence>
<feature type="domain" description="Bacterial sugar transferase" evidence="9">
    <location>
        <begin position="272"/>
        <end position="460"/>
    </location>
</feature>